<dbReference type="Proteomes" id="UP000886998">
    <property type="component" value="Unassembled WGS sequence"/>
</dbReference>
<gene>
    <name evidence="2" type="ORF">TNIN_4901</name>
</gene>
<protein>
    <submittedName>
        <fullName evidence="2">Uncharacterized protein</fullName>
    </submittedName>
</protein>
<evidence type="ECO:0000313" key="2">
    <source>
        <dbReference type="EMBL" id="GFY71491.1"/>
    </source>
</evidence>
<reference evidence="2" key="1">
    <citation type="submission" date="2020-08" db="EMBL/GenBank/DDBJ databases">
        <title>Multicomponent nature underlies the extraordinary mechanical properties of spider dragline silk.</title>
        <authorList>
            <person name="Kono N."/>
            <person name="Nakamura H."/>
            <person name="Mori M."/>
            <person name="Yoshida Y."/>
            <person name="Ohtoshi R."/>
            <person name="Malay A.D."/>
            <person name="Moran D.A.P."/>
            <person name="Tomita M."/>
            <person name="Numata K."/>
            <person name="Arakawa K."/>
        </authorList>
    </citation>
    <scope>NUCLEOTIDE SEQUENCE</scope>
</reference>
<dbReference type="OrthoDB" id="10330475at2759"/>
<name>A0A8X6YIC1_9ARAC</name>
<evidence type="ECO:0000313" key="3">
    <source>
        <dbReference type="Proteomes" id="UP000886998"/>
    </source>
</evidence>
<comment type="caution">
    <text evidence="2">The sequence shown here is derived from an EMBL/GenBank/DDBJ whole genome shotgun (WGS) entry which is preliminary data.</text>
</comment>
<dbReference type="EMBL" id="BMAV01018851">
    <property type="protein sequence ID" value="GFY71491.1"/>
    <property type="molecule type" value="Genomic_DNA"/>
</dbReference>
<evidence type="ECO:0000256" key="1">
    <source>
        <dbReference type="SAM" id="MobiDB-lite"/>
    </source>
</evidence>
<feature type="region of interest" description="Disordered" evidence="1">
    <location>
        <begin position="41"/>
        <end position="98"/>
    </location>
</feature>
<proteinExistence type="predicted"/>
<accession>A0A8X6YIC1</accession>
<organism evidence="2 3">
    <name type="scientific">Trichonephila inaurata madagascariensis</name>
    <dbReference type="NCBI Taxonomy" id="2747483"/>
    <lineage>
        <taxon>Eukaryota</taxon>
        <taxon>Metazoa</taxon>
        <taxon>Ecdysozoa</taxon>
        <taxon>Arthropoda</taxon>
        <taxon>Chelicerata</taxon>
        <taxon>Arachnida</taxon>
        <taxon>Araneae</taxon>
        <taxon>Araneomorphae</taxon>
        <taxon>Entelegynae</taxon>
        <taxon>Araneoidea</taxon>
        <taxon>Nephilidae</taxon>
        <taxon>Trichonephila</taxon>
        <taxon>Trichonephila inaurata</taxon>
    </lineage>
</organism>
<sequence>MFLKDYPLELFSMWSRVLRVRKKKRDGKCCYPARGILPRPGATDTWVEEEGSSTCDLPRAGLARTVPGPDDGAVPNAPGAQPQLASHSDHSRLGWSGRGLLRGKERTVGLL</sequence>
<dbReference type="AlphaFoldDB" id="A0A8X6YIC1"/>
<keyword evidence="3" id="KW-1185">Reference proteome</keyword>